<evidence type="ECO:0000259" key="1">
    <source>
        <dbReference type="Pfam" id="PF04083"/>
    </source>
</evidence>
<evidence type="ECO:0000313" key="2">
    <source>
        <dbReference type="Proteomes" id="UP000095284"/>
    </source>
</evidence>
<name>A0A1I7SL31_BURXY</name>
<dbReference type="Pfam" id="PF04083">
    <property type="entry name" value="Abhydro_lipase"/>
    <property type="match status" value="1"/>
</dbReference>
<dbReference type="eggNOG" id="KOG2624">
    <property type="taxonomic scope" value="Eukaryota"/>
</dbReference>
<dbReference type="WBParaSite" id="BXY_1376300.1">
    <property type="protein sequence ID" value="BXY_1376300.1"/>
    <property type="gene ID" value="BXY_1376300"/>
</dbReference>
<sequence length="637" mass="71878">MSLFFRNDDFSQTLAGLETAPGKTPNPVVFLIDPDQDDVRAGDYVQLSDLQHLENQEDQTAAKAFQMSRGLPIFSELAQEHKTVKTLQLIQNIGLQSSLLSANSHPQTLKFDLAHSFRFTERLALAMGHACYNDNLLSAGDRPELKNFSKFPRCSMAAPIAFHECSTMESRVQKSFTNHGQVHQAVELLEQLAALRPEVESGEASVVVLSPYAAAVTEKFPAMRVRAATVDQYQGQEAEVAFFITTRTATQSKNDFASYSPRTTVGMARHWGYPIETHIARTEDGWLLDLHRIPNGVNEKLSNKTKPVLILQHGIQCSSDNWILNLPHQSAGFVFADAGFDVWMPNSRGNIYSRHERFGRDDDEFWKFTSDDMQLYDLPAVFDKIEQVTGQKSFYYAGHSQGTFIMFSRLSFDPSFSKRIKKFFALAPGATFQNLEGPFRTACQLDSSSLGNKAWNSFYGSPFGSVLMSKSLIDTLTKYTCTTGLQRWYCAHVYYQVLGPSTTTNISRMPVYTTHIPAGTSTANVQRYCQSLNYGGMKWYSYPDKKDNLKRYGTPDPPEYNLSNVNVPLYIYSSPDDTVTHPKDLDGFLIPKLNKTIIKEDNRFPGFSHMDFLWGLNATELVYSKMIKTIREDVKNN</sequence>
<protein>
    <submittedName>
        <fullName evidence="3">Abhydro_lipase domain-containing protein</fullName>
    </submittedName>
</protein>
<dbReference type="PANTHER" id="PTHR11005">
    <property type="entry name" value="LYSOSOMAL ACID LIPASE-RELATED"/>
    <property type="match status" value="1"/>
</dbReference>
<dbReference type="InterPro" id="IPR006693">
    <property type="entry name" value="AB_hydrolase_lipase"/>
</dbReference>
<dbReference type="Proteomes" id="UP000095284">
    <property type="component" value="Unplaced"/>
</dbReference>
<evidence type="ECO:0000313" key="3">
    <source>
        <dbReference type="WBParaSite" id="BXY_1376300.1"/>
    </source>
</evidence>
<dbReference type="Gene3D" id="3.40.50.1820">
    <property type="entry name" value="alpha/beta hydrolase"/>
    <property type="match status" value="1"/>
</dbReference>
<feature type="domain" description="Partial AB-hydrolase lipase" evidence="1">
    <location>
        <begin position="267"/>
        <end position="326"/>
    </location>
</feature>
<dbReference type="GO" id="GO:0006629">
    <property type="term" value="P:lipid metabolic process"/>
    <property type="evidence" value="ECO:0007669"/>
    <property type="project" value="InterPro"/>
</dbReference>
<reference evidence="3" key="1">
    <citation type="submission" date="2016-11" db="UniProtKB">
        <authorList>
            <consortium name="WormBaseParasite"/>
        </authorList>
    </citation>
    <scope>IDENTIFICATION</scope>
</reference>
<proteinExistence type="predicted"/>
<dbReference type="AlphaFoldDB" id="A0A1I7SL31"/>
<accession>A0A1I7SL31</accession>
<dbReference type="InterPro" id="IPR029058">
    <property type="entry name" value="AB_hydrolase_fold"/>
</dbReference>
<dbReference type="SUPFAM" id="SSF53474">
    <property type="entry name" value="alpha/beta-Hydrolases"/>
    <property type="match status" value="1"/>
</dbReference>
<dbReference type="FunFam" id="3.40.50.1820:FF:000179">
    <property type="entry name" value="Lipase"/>
    <property type="match status" value="1"/>
</dbReference>
<organism evidence="2 3">
    <name type="scientific">Bursaphelenchus xylophilus</name>
    <name type="common">Pinewood nematode worm</name>
    <name type="synonym">Aphelenchoides xylophilus</name>
    <dbReference type="NCBI Taxonomy" id="6326"/>
    <lineage>
        <taxon>Eukaryota</taxon>
        <taxon>Metazoa</taxon>
        <taxon>Ecdysozoa</taxon>
        <taxon>Nematoda</taxon>
        <taxon>Chromadorea</taxon>
        <taxon>Rhabditida</taxon>
        <taxon>Tylenchina</taxon>
        <taxon>Tylenchomorpha</taxon>
        <taxon>Aphelenchoidea</taxon>
        <taxon>Aphelenchoididae</taxon>
        <taxon>Bursaphelenchus</taxon>
    </lineage>
</organism>